<dbReference type="Proteomes" id="UP000677228">
    <property type="component" value="Unassembled WGS sequence"/>
</dbReference>
<dbReference type="InterPro" id="IPR027417">
    <property type="entry name" value="P-loop_NTPase"/>
</dbReference>
<evidence type="ECO:0000256" key="3">
    <source>
        <dbReference type="ARBA" id="ARBA00022448"/>
    </source>
</evidence>
<comment type="subcellular location">
    <subcellularLocation>
        <location evidence="2">Cytoplasm</location>
    </subcellularLocation>
    <subcellularLocation>
        <location evidence="1">Membrane</location>
        <topology evidence="1">Multi-pass membrane protein</topology>
    </subcellularLocation>
</comment>
<dbReference type="InterPro" id="IPR003439">
    <property type="entry name" value="ABC_transporter-like_ATP-bd"/>
</dbReference>
<evidence type="ECO:0000256" key="4">
    <source>
        <dbReference type="ARBA" id="ARBA00022490"/>
    </source>
</evidence>
<dbReference type="GO" id="GO:0032259">
    <property type="term" value="P:methylation"/>
    <property type="evidence" value="ECO:0007669"/>
    <property type="project" value="UniProtKB-KW"/>
</dbReference>
<feature type="domain" description="ABC transporter" evidence="13">
    <location>
        <begin position="2"/>
        <end position="163"/>
    </location>
</feature>
<name>A0A8S2E982_9BILA</name>
<dbReference type="PROSITE" id="PS00092">
    <property type="entry name" value="N6_MTASE"/>
    <property type="match status" value="1"/>
</dbReference>
<sequence>LRKAIGVVPQDSVLFHDTILYNINYGNLKATKEEVYEAAKLAEVHNAIMRMPKQYETMVGERGLKLSGGEKQRIAIARALLKDPIILVYDEATAHLDTVTEQAILKSLRKLTKNRTSIVIAHRLSTVIDCDHIVILEKGKVLEQGSHAELMANDKGYYSSIWNSQRNGTTQSDKSDDAKQKIDSDKETQFWYDQQTTNRLVEEILSACPNGKIAFISCPTAFYYMKKEHSNMDLTLFEYDNRFGVDNSRFVFYDYNEPLNIDKVYEHLFDFVLLDPPYLSEECLEKVAKTVQFISKTDAKHLICTGKAVEEEVKKYYNGAKMLVYEPQHVQKLMNPFACYADYETKTLNVV</sequence>
<dbReference type="Pfam" id="PF00005">
    <property type="entry name" value="ABC_tran"/>
    <property type="match status" value="1"/>
</dbReference>
<dbReference type="EMBL" id="CAJNOK010012536">
    <property type="protein sequence ID" value="CAF1165518.1"/>
    <property type="molecule type" value="Genomic_DNA"/>
</dbReference>
<protein>
    <recommendedName>
        <fullName evidence="10">Iron-sulfur clusters transporter ABCB7, mitochondrial</fullName>
    </recommendedName>
    <alternativeName>
        <fullName evidence="11">ATP-binding cassette sub-family B member 7, mitochondrial</fullName>
    </alternativeName>
</protein>
<reference evidence="14" key="1">
    <citation type="submission" date="2021-02" db="EMBL/GenBank/DDBJ databases">
        <authorList>
            <person name="Nowell W R."/>
        </authorList>
    </citation>
    <scope>NUCLEOTIDE SEQUENCE</scope>
</reference>
<comment type="caution">
    <text evidence="14">The sequence shown here is derived from an EMBL/GenBank/DDBJ whole genome shotgun (WGS) entry which is preliminary data.</text>
</comment>
<dbReference type="InterPro" id="IPR017871">
    <property type="entry name" value="ABC_transporter-like_CS"/>
</dbReference>
<dbReference type="Pfam" id="PF10237">
    <property type="entry name" value="N6-adenineMlase"/>
    <property type="match status" value="1"/>
</dbReference>
<dbReference type="Proteomes" id="UP000682733">
    <property type="component" value="Unassembled WGS sequence"/>
</dbReference>
<keyword evidence="8" id="KW-1133">Transmembrane helix</keyword>
<comment type="catalytic activity">
    <reaction evidence="12">
        <text>(glutathione)4[2Fe(III)-2S] cluster(in) + ATP + H2O = (glutathione)4[2Fe(III)-2S] cluster(out) + ADP + phosphate + H(+)</text>
        <dbReference type="Rhea" id="RHEA:67028"/>
        <dbReference type="ChEBI" id="CHEBI:15377"/>
        <dbReference type="ChEBI" id="CHEBI:15378"/>
        <dbReference type="ChEBI" id="CHEBI:30616"/>
        <dbReference type="ChEBI" id="CHEBI:43474"/>
        <dbReference type="ChEBI" id="CHEBI:167627"/>
        <dbReference type="ChEBI" id="CHEBI:456216"/>
    </reaction>
    <physiologicalReaction direction="left-to-right" evidence="12">
        <dbReference type="Rhea" id="RHEA:67029"/>
    </physiologicalReaction>
</comment>
<keyword evidence="3" id="KW-0813">Transport</keyword>
<dbReference type="InterPro" id="IPR029063">
    <property type="entry name" value="SAM-dependent_MTases_sf"/>
</dbReference>
<dbReference type="InterPro" id="IPR039421">
    <property type="entry name" value="Type_1_exporter"/>
</dbReference>
<evidence type="ECO:0000313" key="15">
    <source>
        <dbReference type="EMBL" id="CAF3977122.1"/>
    </source>
</evidence>
<dbReference type="InterPro" id="IPR002052">
    <property type="entry name" value="DNA_methylase_N6_adenine_CS"/>
</dbReference>
<dbReference type="Gene3D" id="1.20.1560.10">
    <property type="entry name" value="ABC transporter type 1, transmembrane domain"/>
    <property type="match status" value="1"/>
</dbReference>
<evidence type="ECO:0000256" key="11">
    <source>
        <dbReference type="ARBA" id="ARBA00042945"/>
    </source>
</evidence>
<evidence type="ECO:0000313" key="14">
    <source>
        <dbReference type="EMBL" id="CAF1165518.1"/>
    </source>
</evidence>
<dbReference type="PANTHER" id="PTHR24221:SF402">
    <property type="entry name" value="IRON-SULFUR CLUSTERS TRANSPORTER ABCB7, MITOCHONDRIAL"/>
    <property type="match status" value="1"/>
</dbReference>
<feature type="non-terminal residue" evidence="14">
    <location>
        <position position="351"/>
    </location>
</feature>
<keyword evidence="9" id="KW-0472">Membrane</keyword>
<keyword evidence="4" id="KW-0963">Cytoplasm</keyword>
<evidence type="ECO:0000313" key="16">
    <source>
        <dbReference type="Proteomes" id="UP000677228"/>
    </source>
</evidence>
<keyword evidence="7" id="KW-0812">Transmembrane</keyword>
<evidence type="ECO:0000259" key="13">
    <source>
        <dbReference type="PROSITE" id="PS50893"/>
    </source>
</evidence>
<dbReference type="SUPFAM" id="SSF52540">
    <property type="entry name" value="P-loop containing nucleoside triphosphate hydrolases"/>
    <property type="match status" value="1"/>
</dbReference>
<accession>A0A8S2E982</accession>
<dbReference type="AlphaFoldDB" id="A0A8S2E982"/>
<evidence type="ECO:0000256" key="9">
    <source>
        <dbReference type="ARBA" id="ARBA00023136"/>
    </source>
</evidence>
<evidence type="ECO:0000256" key="12">
    <source>
        <dbReference type="ARBA" id="ARBA00048046"/>
    </source>
</evidence>
<dbReference type="PROSITE" id="PS50893">
    <property type="entry name" value="ABC_TRANSPORTER_2"/>
    <property type="match status" value="1"/>
</dbReference>
<dbReference type="GO" id="GO:0016887">
    <property type="term" value="F:ATP hydrolysis activity"/>
    <property type="evidence" value="ECO:0007669"/>
    <property type="project" value="InterPro"/>
</dbReference>
<dbReference type="Gene3D" id="3.40.50.300">
    <property type="entry name" value="P-loop containing nucleotide triphosphate hydrolases"/>
    <property type="match status" value="1"/>
</dbReference>
<dbReference type="InterPro" id="IPR036640">
    <property type="entry name" value="ABC1_TM_sf"/>
</dbReference>
<evidence type="ECO:0000256" key="10">
    <source>
        <dbReference type="ARBA" id="ARBA00041016"/>
    </source>
</evidence>
<dbReference type="PANTHER" id="PTHR24221">
    <property type="entry name" value="ATP-BINDING CASSETTE SUB-FAMILY B"/>
    <property type="match status" value="1"/>
</dbReference>
<keyword evidence="6" id="KW-0808">Transferase</keyword>
<evidence type="ECO:0000256" key="8">
    <source>
        <dbReference type="ARBA" id="ARBA00022989"/>
    </source>
</evidence>
<dbReference type="GO" id="GO:0003676">
    <property type="term" value="F:nucleic acid binding"/>
    <property type="evidence" value="ECO:0007669"/>
    <property type="project" value="InterPro"/>
</dbReference>
<evidence type="ECO:0000256" key="7">
    <source>
        <dbReference type="ARBA" id="ARBA00022692"/>
    </source>
</evidence>
<evidence type="ECO:0000256" key="1">
    <source>
        <dbReference type="ARBA" id="ARBA00004141"/>
    </source>
</evidence>
<dbReference type="SUPFAM" id="SSF53335">
    <property type="entry name" value="S-adenosyl-L-methionine-dependent methyltransferases"/>
    <property type="match status" value="1"/>
</dbReference>
<evidence type="ECO:0000256" key="6">
    <source>
        <dbReference type="ARBA" id="ARBA00022679"/>
    </source>
</evidence>
<organism evidence="14 16">
    <name type="scientific">Didymodactylos carnosus</name>
    <dbReference type="NCBI Taxonomy" id="1234261"/>
    <lineage>
        <taxon>Eukaryota</taxon>
        <taxon>Metazoa</taxon>
        <taxon>Spiralia</taxon>
        <taxon>Gnathifera</taxon>
        <taxon>Rotifera</taxon>
        <taxon>Eurotatoria</taxon>
        <taxon>Bdelloidea</taxon>
        <taxon>Philodinida</taxon>
        <taxon>Philodinidae</taxon>
        <taxon>Didymodactylos</taxon>
    </lineage>
</organism>
<evidence type="ECO:0000256" key="2">
    <source>
        <dbReference type="ARBA" id="ARBA00004496"/>
    </source>
</evidence>
<dbReference type="GO" id="GO:0005524">
    <property type="term" value="F:ATP binding"/>
    <property type="evidence" value="ECO:0007669"/>
    <property type="project" value="InterPro"/>
</dbReference>
<dbReference type="PROSITE" id="PS00211">
    <property type="entry name" value="ABC_TRANSPORTER_1"/>
    <property type="match status" value="1"/>
</dbReference>
<proteinExistence type="predicted"/>
<dbReference type="GO" id="GO:0006879">
    <property type="term" value="P:intracellular iron ion homeostasis"/>
    <property type="evidence" value="ECO:0007669"/>
    <property type="project" value="TreeGrafter"/>
</dbReference>
<dbReference type="EMBL" id="CAJOBA010034059">
    <property type="protein sequence ID" value="CAF3977122.1"/>
    <property type="molecule type" value="Genomic_DNA"/>
</dbReference>
<dbReference type="GO" id="GO:0005743">
    <property type="term" value="C:mitochondrial inner membrane"/>
    <property type="evidence" value="ECO:0007669"/>
    <property type="project" value="TreeGrafter"/>
</dbReference>
<dbReference type="GO" id="GO:0008168">
    <property type="term" value="F:methyltransferase activity"/>
    <property type="evidence" value="ECO:0007669"/>
    <property type="project" value="UniProtKB-KW"/>
</dbReference>
<evidence type="ECO:0000256" key="5">
    <source>
        <dbReference type="ARBA" id="ARBA00022603"/>
    </source>
</evidence>
<keyword evidence="5" id="KW-0489">Methyltransferase</keyword>
<gene>
    <name evidence="14" type="ORF">OVA965_LOCUS22308</name>
    <name evidence="15" type="ORF">TMI583_LOCUS23020</name>
</gene>
<dbReference type="InterPro" id="IPR041370">
    <property type="entry name" value="Mlase_EEF1AKMT1/ZCCHC4"/>
</dbReference>
<dbReference type="GO" id="GO:0042626">
    <property type="term" value="F:ATPase-coupled transmembrane transporter activity"/>
    <property type="evidence" value="ECO:0007669"/>
    <property type="project" value="TreeGrafter"/>
</dbReference>